<name>A0A813ZWR9_9BILA</name>
<proteinExistence type="inferred from homology"/>
<dbReference type="Pfam" id="PF13528">
    <property type="entry name" value="Glyco_trans_1_3"/>
    <property type="match status" value="1"/>
</dbReference>
<keyword evidence="6" id="KW-1185">Reference proteome</keyword>
<evidence type="ECO:0000313" key="5">
    <source>
        <dbReference type="EMBL" id="CAF3687560.1"/>
    </source>
</evidence>
<sequence>MSFLVALIIGNSDELEDEIAYQLGRKGVCVLFCSSNETNLERVTKRLNDEEIQANFILLDAIDHKTIDKITELIDKQFGKLDILVNVGILFNNDQFKINIMTPHGFEAKEFFDTLAITQAFKPLLQKSPSSCVINVYGKVSDRNSNTRSLTGLFNGYSSKIALNTFISQFNKEFVNTNIKIESVTLGDDKNNQTIQEEASRIIRLSILPLIEPSKSKTMRILYGVVGEGMGHATRSKVILEMLMKEQHHVKVVVSNRAYKFLDGNFSSQFPRCAAASDGQAAIDIVEIEGLIMEYINNVFDEKASVLHTMKRLPNIVNKNTMAYFQNLVLWKPQAVISDFDSFAYVFAKTHGLPILSIDNQQVVQRCLIPDEAKKYDPKAFNTYKAFVQAKLPDCDQYIITGFFYPDIRDTYKAITMLVPPILRQAILDAKTLPAEHGEHFLVYQTSKSDTSLIATLEAFGEKCIIYGLGREEKIGNLQFKGFSEQGFVDDLARAKGVIANGGLSLMNEAVSLQRPFFSVPVANQYEQVLNAWYLEQLGYGVFAEKIELAALLEWAQKIPQYSKALSNFHHDSNMRLYATVKRVLADFNKKFIWWDPFKIYFK</sequence>
<dbReference type="SUPFAM" id="SSF51735">
    <property type="entry name" value="NAD(P)-binding Rossmann-fold domains"/>
    <property type="match status" value="1"/>
</dbReference>
<dbReference type="Pfam" id="PF00106">
    <property type="entry name" value="adh_short"/>
    <property type="match status" value="1"/>
</dbReference>
<comment type="similarity">
    <text evidence="1">Belongs to the short-chain dehydrogenases/reductases (SDR) family.</text>
</comment>
<accession>A0A813ZWR9</accession>
<dbReference type="Proteomes" id="UP000681722">
    <property type="component" value="Unassembled WGS sequence"/>
</dbReference>
<dbReference type="Proteomes" id="UP000663829">
    <property type="component" value="Unassembled WGS sequence"/>
</dbReference>
<dbReference type="GO" id="GO:0016491">
    <property type="term" value="F:oxidoreductase activity"/>
    <property type="evidence" value="ECO:0007669"/>
    <property type="project" value="UniProtKB-KW"/>
</dbReference>
<organism evidence="4 6">
    <name type="scientific">Didymodactylos carnosus</name>
    <dbReference type="NCBI Taxonomy" id="1234261"/>
    <lineage>
        <taxon>Eukaryota</taxon>
        <taxon>Metazoa</taxon>
        <taxon>Spiralia</taxon>
        <taxon>Gnathifera</taxon>
        <taxon>Rotifera</taxon>
        <taxon>Eurotatoria</taxon>
        <taxon>Bdelloidea</taxon>
        <taxon>Philodinida</taxon>
        <taxon>Philodinidae</taxon>
        <taxon>Didymodactylos</taxon>
    </lineage>
</organism>
<dbReference type="OrthoDB" id="9990032at2759"/>
<protein>
    <recommendedName>
        <fullName evidence="7">Glycosyltransferase</fullName>
    </recommendedName>
</protein>
<keyword evidence="3" id="KW-0560">Oxidoreductase</keyword>
<evidence type="ECO:0008006" key="7">
    <source>
        <dbReference type="Google" id="ProtNLM"/>
    </source>
</evidence>
<dbReference type="PANTHER" id="PTHR43963">
    <property type="entry name" value="CARBONYL REDUCTASE 1-RELATED"/>
    <property type="match status" value="1"/>
</dbReference>
<dbReference type="EMBL" id="CAJOBC010001599">
    <property type="protein sequence ID" value="CAF3687560.1"/>
    <property type="molecule type" value="Genomic_DNA"/>
</dbReference>
<dbReference type="Gene3D" id="3.40.50.720">
    <property type="entry name" value="NAD(P)-binding Rossmann-like Domain"/>
    <property type="match status" value="1"/>
</dbReference>
<dbReference type="Gene3D" id="3.40.50.2000">
    <property type="entry name" value="Glycogen Phosphorylase B"/>
    <property type="match status" value="1"/>
</dbReference>
<evidence type="ECO:0000313" key="6">
    <source>
        <dbReference type="Proteomes" id="UP000663829"/>
    </source>
</evidence>
<dbReference type="InterPro" id="IPR002347">
    <property type="entry name" value="SDR_fam"/>
</dbReference>
<dbReference type="InterPro" id="IPR036291">
    <property type="entry name" value="NAD(P)-bd_dom_sf"/>
</dbReference>
<evidence type="ECO:0000256" key="3">
    <source>
        <dbReference type="ARBA" id="ARBA00023002"/>
    </source>
</evidence>
<dbReference type="AlphaFoldDB" id="A0A813ZWR9"/>
<keyword evidence="2" id="KW-0521">NADP</keyword>
<evidence type="ECO:0000313" key="4">
    <source>
        <dbReference type="EMBL" id="CAF0905764.1"/>
    </source>
</evidence>
<gene>
    <name evidence="4" type="ORF">GPM918_LOCUS8879</name>
    <name evidence="5" type="ORF">SRO942_LOCUS8880</name>
</gene>
<comment type="caution">
    <text evidence="4">The sequence shown here is derived from an EMBL/GenBank/DDBJ whole genome shotgun (WGS) entry which is preliminary data.</text>
</comment>
<dbReference type="PANTHER" id="PTHR43963:SF6">
    <property type="entry name" value="CHAIN DEHYDROGENASE FAMILY PROTEIN, PUTATIVE (AFU_ORTHOLOGUE AFUA_3G15350)-RELATED"/>
    <property type="match status" value="1"/>
</dbReference>
<evidence type="ECO:0000256" key="2">
    <source>
        <dbReference type="ARBA" id="ARBA00022857"/>
    </source>
</evidence>
<evidence type="ECO:0000256" key="1">
    <source>
        <dbReference type="ARBA" id="ARBA00006484"/>
    </source>
</evidence>
<reference evidence="4" key="1">
    <citation type="submission" date="2021-02" db="EMBL/GenBank/DDBJ databases">
        <authorList>
            <person name="Nowell W R."/>
        </authorList>
    </citation>
    <scope>NUCLEOTIDE SEQUENCE</scope>
</reference>
<dbReference type="EMBL" id="CAJNOQ010001599">
    <property type="protein sequence ID" value="CAF0905764.1"/>
    <property type="molecule type" value="Genomic_DNA"/>
</dbReference>
<dbReference type="SUPFAM" id="SSF53756">
    <property type="entry name" value="UDP-Glycosyltransferase/glycogen phosphorylase"/>
    <property type="match status" value="1"/>
</dbReference>